<dbReference type="EMBL" id="ML179044">
    <property type="protein sequence ID" value="THV06130.1"/>
    <property type="molecule type" value="Genomic_DNA"/>
</dbReference>
<dbReference type="AlphaFoldDB" id="A0A4S8MSJ8"/>
<organism evidence="2 3">
    <name type="scientific">Dendrothele bispora (strain CBS 962.96)</name>
    <dbReference type="NCBI Taxonomy" id="1314807"/>
    <lineage>
        <taxon>Eukaryota</taxon>
        <taxon>Fungi</taxon>
        <taxon>Dikarya</taxon>
        <taxon>Basidiomycota</taxon>
        <taxon>Agaricomycotina</taxon>
        <taxon>Agaricomycetes</taxon>
        <taxon>Agaricomycetidae</taxon>
        <taxon>Agaricales</taxon>
        <taxon>Agaricales incertae sedis</taxon>
        <taxon>Dendrothele</taxon>
    </lineage>
</organism>
<name>A0A4S8MSJ8_DENBC</name>
<evidence type="ECO:0000256" key="1">
    <source>
        <dbReference type="SAM" id="MobiDB-lite"/>
    </source>
</evidence>
<evidence type="ECO:0000313" key="3">
    <source>
        <dbReference type="Proteomes" id="UP000297245"/>
    </source>
</evidence>
<feature type="region of interest" description="Disordered" evidence="1">
    <location>
        <begin position="1"/>
        <end position="43"/>
    </location>
</feature>
<proteinExistence type="predicted"/>
<gene>
    <name evidence="2" type="ORF">K435DRAFT_849228</name>
</gene>
<dbReference type="Proteomes" id="UP000297245">
    <property type="component" value="Unassembled WGS sequence"/>
</dbReference>
<reference evidence="2 3" key="1">
    <citation type="journal article" date="2019" name="Nat. Ecol. Evol.">
        <title>Megaphylogeny resolves global patterns of mushroom evolution.</title>
        <authorList>
            <person name="Varga T."/>
            <person name="Krizsan K."/>
            <person name="Foldi C."/>
            <person name="Dima B."/>
            <person name="Sanchez-Garcia M."/>
            <person name="Sanchez-Ramirez S."/>
            <person name="Szollosi G.J."/>
            <person name="Szarkandi J.G."/>
            <person name="Papp V."/>
            <person name="Albert L."/>
            <person name="Andreopoulos W."/>
            <person name="Angelini C."/>
            <person name="Antonin V."/>
            <person name="Barry K.W."/>
            <person name="Bougher N.L."/>
            <person name="Buchanan P."/>
            <person name="Buyck B."/>
            <person name="Bense V."/>
            <person name="Catcheside P."/>
            <person name="Chovatia M."/>
            <person name="Cooper J."/>
            <person name="Damon W."/>
            <person name="Desjardin D."/>
            <person name="Finy P."/>
            <person name="Geml J."/>
            <person name="Haridas S."/>
            <person name="Hughes K."/>
            <person name="Justo A."/>
            <person name="Karasinski D."/>
            <person name="Kautmanova I."/>
            <person name="Kiss B."/>
            <person name="Kocsube S."/>
            <person name="Kotiranta H."/>
            <person name="LaButti K.M."/>
            <person name="Lechner B.E."/>
            <person name="Liimatainen K."/>
            <person name="Lipzen A."/>
            <person name="Lukacs Z."/>
            <person name="Mihaltcheva S."/>
            <person name="Morgado L.N."/>
            <person name="Niskanen T."/>
            <person name="Noordeloos M.E."/>
            <person name="Ohm R.A."/>
            <person name="Ortiz-Santana B."/>
            <person name="Ovrebo C."/>
            <person name="Racz N."/>
            <person name="Riley R."/>
            <person name="Savchenko A."/>
            <person name="Shiryaev A."/>
            <person name="Soop K."/>
            <person name="Spirin V."/>
            <person name="Szebenyi C."/>
            <person name="Tomsovsky M."/>
            <person name="Tulloss R.E."/>
            <person name="Uehling J."/>
            <person name="Grigoriev I.V."/>
            <person name="Vagvolgyi C."/>
            <person name="Papp T."/>
            <person name="Martin F.M."/>
            <person name="Miettinen O."/>
            <person name="Hibbett D.S."/>
            <person name="Nagy L.G."/>
        </authorList>
    </citation>
    <scope>NUCLEOTIDE SEQUENCE [LARGE SCALE GENOMIC DNA]</scope>
    <source>
        <strain evidence="2 3">CBS 962.96</strain>
    </source>
</reference>
<feature type="region of interest" description="Disordered" evidence="1">
    <location>
        <begin position="115"/>
        <end position="148"/>
    </location>
</feature>
<evidence type="ECO:0000313" key="2">
    <source>
        <dbReference type="EMBL" id="THV06130.1"/>
    </source>
</evidence>
<keyword evidence="3" id="KW-1185">Reference proteome</keyword>
<accession>A0A4S8MSJ8</accession>
<sequence>MPTRSQPQKPFLPKRPRTSISLPPNPRTPRKTANRPQVPLRRSPRFSVRLLLVDRNDGGCVDFSDGDQAPLCSTAPATGIEIAETFPVVRRSPPPVTQAQAPAVEIAETLPAVRCSPPPVTQAQGPVLPTHAPPFDSNADSDETQSNAHAQVILVL</sequence>
<protein>
    <submittedName>
        <fullName evidence="2">Uncharacterized protein</fullName>
    </submittedName>
</protein>